<keyword evidence="2" id="KW-1185">Reference proteome</keyword>
<proteinExistence type="predicted"/>
<organism evidence="1 2">
    <name type="scientific">Araneus ventricosus</name>
    <name type="common">Orbweaver spider</name>
    <name type="synonym">Epeira ventricosa</name>
    <dbReference type="NCBI Taxonomy" id="182803"/>
    <lineage>
        <taxon>Eukaryota</taxon>
        <taxon>Metazoa</taxon>
        <taxon>Ecdysozoa</taxon>
        <taxon>Arthropoda</taxon>
        <taxon>Chelicerata</taxon>
        <taxon>Arachnida</taxon>
        <taxon>Araneae</taxon>
        <taxon>Araneomorphae</taxon>
        <taxon>Entelegynae</taxon>
        <taxon>Araneoidea</taxon>
        <taxon>Araneidae</taxon>
        <taxon>Araneus</taxon>
    </lineage>
</organism>
<sequence>MVGKRYLHRFLFDADRGQANAPYLRDKHGNHLATCDKMKALENARIMTYLYWESRYVDPIRKFHATSRHVGKTRNTEVLERGNESFCNSVRSASWSTVSR</sequence>
<dbReference type="AlphaFoldDB" id="A0A4Y2EYD6"/>
<gene>
    <name evidence="1" type="ORF">AVEN_60593_1</name>
</gene>
<dbReference type="Proteomes" id="UP000499080">
    <property type="component" value="Unassembled WGS sequence"/>
</dbReference>
<dbReference type="EMBL" id="BGPR01000754">
    <property type="protein sequence ID" value="GBM34253.1"/>
    <property type="molecule type" value="Genomic_DNA"/>
</dbReference>
<evidence type="ECO:0000313" key="2">
    <source>
        <dbReference type="Proteomes" id="UP000499080"/>
    </source>
</evidence>
<protein>
    <submittedName>
        <fullName evidence="1">Uncharacterized protein</fullName>
    </submittedName>
</protein>
<comment type="caution">
    <text evidence="1">The sequence shown here is derived from an EMBL/GenBank/DDBJ whole genome shotgun (WGS) entry which is preliminary data.</text>
</comment>
<name>A0A4Y2EYD6_ARAVE</name>
<evidence type="ECO:0000313" key="1">
    <source>
        <dbReference type="EMBL" id="GBM34253.1"/>
    </source>
</evidence>
<accession>A0A4Y2EYD6</accession>
<reference evidence="1 2" key="1">
    <citation type="journal article" date="2019" name="Sci. Rep.">
        <title>Orb-weaving spider Araneus ventricosus genome elucidates the spidroin gene catalogue.</title>
        <authorList>
            <person name="Kono N."/>
            <person name="Nakamura H."/>
            <person name="Ohtoshi R."/>
            <person name="Moran D.A.P."/>
            <person name="Shinohara A."/>
            <person name="Yoshida Y."/>
            <person name="Fujiwara M."/>
            <person name="Mori M."/>
            <person name="Tomita M."/>
            <person name="Arakawa K."/>
        </authorList>
    </citation>
    <scope>NUCLEOTIDE SEQUENCE [LARGE SCALE GENOMIC DNA]</scope>
</reference>